<evidence type="ECO:0000313" key="3">
    <source>
        <dbReference type="Proteomes" id="UP000708148"/>
    </source>
</evidence>
<dbReference type="AlphaFoldDB" id="A0A8S1JDV8"/>
<name>A0A8S1JDV8_9CHLO</name>
<evidence type="ECO:0000313" key="2">
    <source>
        <dbReference type="EMBL" id="CAD7705440.1"/>
    </source>
</evidence>
<evidence type="ECO:0000256" key="1">
    <source>
        <dbReference type="SAM" id="MobiDB-lite"/>
    </source>
</evidence>
<protein>
    <submittedName>
        <fullName evidence="2">Uncharacterized protein</fullName>
    </submittedName>
</protein>
<keyword evidence="3" id="KW-1185">Reference proteome</keyword>
<sequence length="183" mass="21193">MRIRFHARQKSRRHSVDQPRSATPLSCCVQGSLQFWSRMSSASAERSQKHRSRLMVCNEQLRFCKRGHATLAARSDNQRVESQGLLLQGHQKLRTEHIRETCEAYQDWASHWEEVQRQGVARVKTFNDLVQAEAVALSGHRAKSVHWGYQVSRELMTGLEIPLDSAGQVIIVRTWWSRWSTLD</sequence>
<gene>
    <name evidence="2" type="ORF">OSTQU699_LOCUS10795</name>
</gene>
<dbReference type="EMBL" id="CAJHUC010003126">
    <property type="protein sequence ID" value="CAD7705440.1"/>
    <property type="molecule type" value="Genomic_DNA"/>
</dbReference>
<feature type="compositionally biased region" description="Basic residues" evidence="1">
    <location>
        <begin position="1"/>
        <end position="13"/>
    </location>
</feature>
<feature type="region of interest" description="Disordered" evidence="1">
    <location>
        <begin position="1"/>
        <end position="22"/>
    </location>
</feature>
<accession>A0A8S1JDV8</accession>
<proteinExistence type="predicted"/>
<comment type="caution">
    <text evidence="2">The sequence shown here is derived from an EMBL/GenBank/DDBJ whole genome shotgun (WGS) entry which is preliminary data.</text>
</comment>
<reference evidence="2" key="1">
    <citation type="submission" date="2020-12" db="EMBL/GenBank/DDBJ databases">
        <authorList>
            <person name="Iha C."/>
        </authorList>
    </citation>
    <scope>NUCLEOTIDE SEQUENCE</scope>
</reference>
<dbReference type="Proteomes" id="UP000708148">
    <property type="component" value="Unassembled WGS sequence"/>
</dbReference>
<organism evidence="2 3">
    <name type="scientific">Ostreobium quekettii</name>
    <dbReference type="NCBI Taxonomy" id="121088"/>
    <lineage>
        <taxon>Eukaryota</taxon>
        <taxon>Viridiplantae</taxon>
        <taxon>Chlorophyta</taxon>
        <taxon>core chlorophytes</taxon>
        <taxon>Ulvophyceae</taxon>
        <taxon>TCBD clade</taxon>
        <taxon>Bryopsidales</taxon>
        <taxon>Ostreobineae</taxon>
        <taxon>Ostreobiaceae</taxon>
        <taxon>Ostreobium</taxon>
    </lineage>
</organism>